<protein>
    <submittedName>
        <fullName evidence="1">Uncharacterized protein</fullName>
    </submittedName>
</protein>
<comment type="caution">
    <text evidence="1">The sequence shown here is derived from an EMBL/GenBank/DDBJ whole genome shotgun (WGS) entry which is preliminary data.</text>
</comment>
<evidence type="ECO:0000313" key="1">
    <source>
        <dbReference type="EMBL" id="KAI3365174.1"/>
    </source>
</evidence>
<reference evidence="1" key="1">
    <citation type="submission" date="2022-04" db="EMBL/GenBank/DDBJ databases">
        <title>Jade perch genome.</title>
        <authorList>
            <person name="Chao B."/>
        </authorList>
    </citation>
    <scope>NUCLEOTIDE SEQUENCE</scope>
    <source>
        <strain evidence="1">CB-2022</strain>
    </source>
</reference>
<feature type="non-terminal residue" evidence="1">
    <location>
        <position position="1054"/>
    </location>
</feature>
<organism evidence="1 2">
    <name type="scientific">Scortum barcoo</name>
    <name type="common">barcoo grunter</name>
    <dbReference type="NCBI Taxonomy" id="214431"/>
    <lineage>
        <taxon>Eukaryota</taxon>
        <taxon>Metazoa</taxon>
        <taxon>Chordata</taxon>
        <taxon>Craniata</taxon>
        <taxon>Vertebrata</taxon>
        <taxon>Euteleostomi</taxon>
        <taxon>Actinopterygii</taxon>
        <taxon>Neopterygii</taxon>
        <taxon>Teleostei</taxon>
        <taxon>Neoteleostei</taxon>
        <taxon>Acanthomorphata</taxon>
        <taxon>Eupercaria</taxon>
        <taxon>Centrarchiformes</taxon>
        <taxon>Terapontoidei</taxon>
        <taxon>Terapontidae</taxon>
        <taxon>Scortum</taxon>
    </lineage>
</organism>
<gene>
    <name evidence="1" type="ORF">L3Q82_010268</name>
</gene>
<keyword evidence="2" id="KW-1185">Reference proteome</keyword>
<accession>A0ACB8WBP7</accession>
<dbReference type="EMBL" id="CM041542">
    <property type="protein sequence ID" value="KAI3365174.1"/>
    <property type="molecule type" value="Genomic_DNA"/>
</dbReference>
<dbReference type="Proteomes" id="UP000831701">
    <property type="component" value="Chromosome 12"/>
</dbReference>
<proteinExistence type="predicted"/>
<sequence length="1054" mass="118112">MFIIRFMLICCVPCCQSCRQISRPWGAGWRCLSNRPAPDVGSDQAAGGVSFPPLQTYSEEEGMMREAVKKYAQERIAPLVSKMDENSAMDQGVIQSLFEQGLMGIEIDPEYGGTGSTFFSSILVIEELAKVDPSVAVLCDIQNTLINTLFVKLGTPAQKEQYLSRLSTDMIGSFCLSEAESGSDAFALKTRAEKQKDYYVINGSKMWISNAENAGVFLVMANVDPSAGYRGITCFIVDRDTEGLEICKKENKLGLRASSTCPLNFDNVKVPEKNILGQVGHGYKYAIGMLNEGRIGIAAQMLGLAQGCFDHTVPYTRQRVQFGKRIFDFQGMQHQIAHVARIKADRSRFKPLLTYNAARMKEAGRPFIKEACMAKYFAAEVATLTTSKCIEWMGGVGFTKDYPIEKYYRDCKIGEHDSDRFAPLNKPAVCIRGGLFNCELQCGKDTTHEGCRKETRQPAKDSPFSIKNLLNIEDKPAKPKSFLGSSKGVFDGSFFSRLGDLSFPRFELPAQRIGLSAQYLERASTWWYPYTLGTHLRTGGSEKANLRDASPAPDRRSPDLHKSDQDAKEESADDDVALDESDSEEPKKEAEQEDEWRRKADELDAERKPCRKKKTRTVFSRSQVFQLESTFDIKRYLSSSERAGLAASLHLTETQVKIWFQNRRNKWKRQLAAELEAANLSHAAAQRIVRVPILYHENGGAPETAGGPATNSPSSQSLLAFPHHMYYSHPMTGSNEYKLNQGPEDSISAVKFSPSATQFLLVSSWDCTVRLFDVASNTMRMKYQHTAPVLDCAFYDPTHSWSGGLDAQLKTHDLNTDQDTIVGTHDAPIRCVEYCPEVNVMVTGSWDRSVRLWDPRTPCNAGTFTQPEKVYTLSVAGDRLIVGTAGRRVLVWDLRNMGYVQQRRESSLKYQTRCIRAFPNKQGYVLSSIEGRVAVEYLDPSQEVQKKKYAFKCHRLKEEGIEHVYPVNAISFHSVHNTFATGGSDGFVNIWDPFNKKRLCQFHRYPTSIASLAFNNNDGTMLAIASSYMHEKGDISHPEDAIFIRQVTDAETKP</sequence>
<name>A0ACB8WBP7_9TELE</name>
<evidence type="ECO:0000313" key="2">
    <source>
        <dbReference type="Proteomes" id="UP000831701"/>
    </source>
</evidence>